<organism evidence="2 3">
    <name type="scientific">Nocardiopsis aegyptia</name>
    <dbReference type="NCBI Taxonomy" id="220378"/>
    <lineage>
        <taxon>Bacteria</taxon>
        <taxon>Bacillati</taxon>
        <taxon>Actinomycetota</taxon>
        <taxon>Actinomycetes</taxon>
        <taxon>Streptosporangiales</taxon>
        <taxon>Nocardiopsidaceae</taxon>
        <taxon>Nocardiopsis</taxon>
    </lineage>
</organism>
<name>A0A7Z0J8J7_9ACTN</name>
<dbReference type="AlphaFoldDB" id="A0A7Z0J8J7"/>
<sequence length="40" mass="4227">MPGGPARGERRPRPGGAGPATTPPVPRRAGRGRRARPGRW</sequence>
<evidence type="ECO:0000313" key="3">
    <source>
        <dbReference type="Proteomes" id="UP000572051"/>
    </source>
</evidence>
<proteinExistence type="predicted"/>
<accession>A0A7Z0J8J7</accession>
<feature type="compositionally biased region" description="Basic residues" evidence="1">
    <location>
        <begin position="28"/>
        <end position="40"/>
    </location>
</feature>
<comment type="caution">
    <text evidence="2">The sequence shown here is derived from an EMBL/GenBank/DDBJ whole genome shotgun (WGS) entry which is preliminary data.</text>
</comment>
<dbReference type="Proteomes" id="UP000572051">
    <property type="component" value="Unassembled WGS sequence"/>
</dbReference>
<dbReference type="EMBL" id="JACCFS010000001">
    <property type="protein sequence ID" value="NYJ32370.1"/>
    <property type="molecule type" value="Genomic_DNA"/>
</dbReference>
<protein>
    <submittedName>
        <fullName evidence="2">Uncharacterized protein</fullName>
    </submittedName>
</protein>
<gene>
    <name evidence="2" type="ORF">HNR10_000251</name>
</gene>
<feature type="region of interest" description="Disordered" evidence="1">
    <location>
        <begin position="1"/>
        <end position="40"/>
    </location>
</feature>
<evidence type="ECO:0000256" key="1">
    <source>
        <dbReference type="SAM" id="MobiDB-lite"/>
    </source>
</evidence>
<reference evidence="2 3" key="1">
    <citation type="submission" date="2020-07" db="EMBL/GenBank/DDBJ databases">
        <title>Sequencing the genomes of 1000 actinobacteria strains.</title>
        <authorList>
            <person name="Klenk H.-P."/>
        </authorList>
    </citation>
    <scope>NUCLEOTIDE SEQUENCE [LARGE SCALE GENOMIC DNA]</scope>
    <source>
        <strain evidence="2 3">DSM 44442</strain>
    </source>
</reference>
<keyword evidence="3" id="KW-1185">Reference proteome</keyword>
<evidence type="ECO:0000313" key="2">
    <source>
        <dbReference type="EMBL" id="NYJ32370.1"/>
    </source>
</evidence>